<dbReference type="Pfam" id="PF09343">
    <property type="entry name" value="DUF2460"/>
    <property type="match status" value="1"/>
</dbReference>
<keyword evidence="3" id="KW-1185">Reference proteome</keyword>
<sequence>MAFHDVRFPDRIAEGAEGGPEFSTSVIVSSGGHEQRQGNWSAGRGRWNVATGLQDDNDLAVLIAFFRARAGRLHAFRFKDWSDYQLDRQVIGTTGGGDATWQILRTYTSGPTSVTRTITRPVAGTVRCWVDGVERSLGTGATQFQVNLATGVITLGSALAGTTGQAIEAACEFDVPARFDTDTLPLRLTAFQIGEWSDIPVVEIRE</sequence>
<accession>A0A9X9X6X7</accession>
<gene>
    <name evidence="2" type="ORF">GXW74_03105</name>
</gene>
<organism evidence="2 3">
    <name type="scientific">Neoroseomonas eburnea</name>
    <dbReference type="NCBI Taxonomy" id="1346889"/>
    <lineage>
        <taxon>Bacteria</taxon>
        <taxon>Pseudomonadati</taxon>
        <taxon>Pseudomonadota</taxon>
        <taxon>Alphaproteobacteria</taxon>
        <taxon>Acetobacterales</taxon>
        <taxon>Acetobacteraceae</taxon>
        <taxon>Neoroseomonas</taxon>
    </lineage>
</organism>
<comment type="caution">
    <text evidence="2">The sequence shown here is derived from an EMBL/GenBank/DDBJ whole genome shotgun (WGS) entry which is preliminary data.</text>
</comment>
<dbReference type="AlphaFoldDB" id="A0A9X9X6X7"/>
<dbReference type="InterPro" id="IPR011740">
    <property type="entry name" value="DUF2460"/>
</dbReference>
<protein>
    <submittedName>
        <fullName evidence="2">DUF2460 domain-containing protein</fullName>
    </submittedName>
</protein>
<feature type="domain" description="DUF2460" evidence="1">
    <location>
        <begin position="4"/>
        <end position="205"/>
    </location>
</feature>
<reference evidence="2" key="2">
    <citation type="journal article" date="2021" name="Syst. Appl. Microbiol.">
        <title>Roseomonas hellenica sp. nov., isolated from roots of wild-growing Alkanna tinctoria.</title>
        <authorList>
            <person name="Rat A."/>
            <person name="Naranjo H.D."/>
            <person name="Lebbe L."/>
            <person name="Cnockaert M."/>
            <person name="Krigas N."/>
            <person name="Grigoriadou K."/>
            <person name="Maloupa E."/>
            <person name="Willems A."/>
        </authorList>
    </citation>
    <scope>NUCLEOTIDE SEQUENCE</scope>
    <source>
        <strain evidence="2">LMG 31228</strain>
    </source>
</reference>
<dbReference type="Proteomes" id="UP001138709">
    <property type="component" value="Unassembled WGS sequence"/>
</dbReference>
<name>A0A9X9X6X7_9PROT</name>
<proteinExistence type="predicted"/>
<evidence type="ECO:0000313" key="3">
    <source>
        <dbReference type="Proteomes" id="UP001138709"/>
    </source>
</evidence>
<dbReference type="EMBL" id="JAAEDL010000002">
    <property type="protein sequence ID" value="MBR0679463.1"/>
    <property type="molecule type" value="Genomic_DNA"/>
</dbReference>
<dbReference type="NCBIfam" id="TIGR02217">
    <property type="entry name" value="chp_TIGR02217"/>
    <property type="match status" value="1"/>
</dbReference>
<dbReference type="RefSeq" id="WP_211844818.1">
    <property type="nucleotide sequence ID" value="NZ_JAAEDL010000002.1"/>
</dbReference>
<evidence type="ECO:0000259" key="1">
    <source>
        <dbReference type="Pfam" id="PF09343"/>
    </source>
</evidence>
<reference evidence="2" key="1">
    <citation type="submission" date="2020-01" db="EMBL/GenBank/DDBJ databases">
        <authorList>
            <person name="Rat A."/>
        </authorList>
    </citation>
    <scope>NUCLEOTIDE SEQUENCE</scope>
    <source>
        <strain evidence="2">LMG 31228</strain>
    </source>
</reference>
<evidence type="ECO:0000313" key="2">
    <source>
        <dbReference type="EMBL" id="MBR0679463.1"/>
    </source>
</evidence>